<dbReference type="RefSeq" id="WP_257772157.1">
    <property type="nucleotide sequence ID" value="NZ_CP102480.1"/>
</dbReference>
<dbReference type="InterPro" id="IPR010982">
    <property type="entry name" value="Lambda_DNA-bd_dom_sf"/>
</dbReference>
<dbReference type="AlphaFoldDB" id="A0A9J7AY62"/>
<dbReference type="PROSITE" id="PS50943">
    <property type="entry name" value="HTH_CROC1"/>
    <property type="match status" value="1"/>
</dbReference>
<sequence length="489" mass="50299">MSTKAKLRLRHIEDADKSKVADAASESAAPKLVASAPPASNAKQIKSLKNEPVLAHEDEMSSSVGGTLRRGRQEKDLSLQDVAQQLRIQRSYLQALETGDFDNLPGLTYAIGYVRSYSQLVGLDAEKLITDFKAEAKKLQEPTQLSFPSPAPEGKVPGGALMFVGVLLAALSYGGWYYFSTSETSVSDLTPTIPDRLAFLLEEPAIESGASEPTAVTAETAPAASVAAPAEPAPEETTTAETALATDAPVANVDAETATDTAPEAEQVASASPEATAAAETVSEEKSPVALAPAPQQETETPEPVATASAPTVDVPAAPVTQAARPATAAEPVSADAATDTSTLEPATEIASVPATAPASAPADIPAVPDVSRSSSEPSAVNAEAAAIDSKPTPAPTASSEGPRIVISATDDSWVQVRGSDATPLLTRILRKGEQYEVPARSGLRLFTGNAGALKISVDGTEAPSLGPFGKIARNVPLDASLLTYTVSD</sequence>
<proteinExistence type="predicted"/>
<feature type="compositionally biased region" description="Low complexity" evidence="1">
    <location>
        <begin position="21"/>
        <end position="31"/>
    </location>
</feature>
<evidence type="ECO:0000313" key="3">
    <source>
        <dbReference type="EMBL" id="UUX52208.1"/>
    </source>
</evidence>
<dbReference type="PANTHER" id="PTHR34475:SF1">
    <property type="entry name" value="CYTOSKELETON PROTEIN RODZ"/>
    <property type="match status" value="1"/>
</dbReference>
<dbReference type="Proteomes" id="UP001060336">
    <property type="component" value="Chromosome"/>
</dbReference>
<dbReference type="InterPro" id="IPR001387">
    <property type="entry name" value="Cro/C1-type_HTH"/>
</dbReference>
<feature type="compositionally biased region" description="Basic and acidic residues" evidence="1">
    <location>
        <begin position="10"/>
        <end position="20"/>
    </location>
</feature>
<feature type="compositionally biased region" description="Low complexity" evidence="1">
    <location>
        <begin position="350"/>
        <end position="372"/>
    </location>
</feature>
<reference evidence="3" key="1">
    <citation type="submission" date="2022-08" db="EMBL/GenBank/DDBJ databases">
        <title>Nisaea acidiphila sp. nov., isolated from a marine algal debris and emended description of the genus Nisaea Urios et al. 2008.</title>
        <authorList>
            <person name="Kwon K."/>
        </authorList>
    </citation>
    <scope>NUCLEOTIDE SEQUENCE</scope>
    <source>
        <strain evidence="3">MEBiC11861</strain>
    </source>
</reference>
<gene>
    <name evidence="3" type="ORF">NUH88_06925</name>
</gene>
<dbReference type="InterPro" id="IPR025194">
    <property type="entry name" value="RodZ-like_C"/>
</dbReference>
<dbReference type="InterPro" id="IPR050400">
    <property type="entry name" value="Bact_Cytoskel_RodZ"/>
</dbReference>
<dbReference type="Gene3D" id="1.10.260.40">
    <property type="entry name" value="lambda repressor-like DNA-binding domains"/>
    <property type="match status" value="1"/>
</dbReference>
<dbReference type="KEGG" id="naci:NUH88_06925"/>
<accession>A0A9J7AY62</accession>
<feature type="region of interest" description="Disordered" evidence="1">
    <location>
        <begin position="210"/>
        <end position="404"/>
    </location>
</feature>
<name>A0A9J7AY62_9PROT</name>
<evidence type="ECO:0000256" key="1">
    <source>
        <dbReference type="SAM" id="MobiDB-lite"/>
    </source>
</evidence>
<evidence type="ECO:0000313" key="4">
    <source>
        <dbReference type="Proteomes" id="UP001060336"/>
    </source>
</evidence>
<dbReference type="Pfam" id="PF13464">
    <property type="entry name" value="RodZ_C"/>
    <property type="match status" value="1"/>
</dbReference>
<feature type="domain" description="HTH cro/C1-type" evidence="2">
    <location>
        <begin position="68"/>
        <end position="99"/>
    </location>
</feature>
<dbReference type="GO" id="GO:0003677">
    <property type="term" value="F:DNA binding"/>
    <property type="evidence" value="ECO:0007669"/>
    <property type="project" value="InterPro"/>
</dbReference>
<feature type="region of interest" description="Disordered" evidence="1">
    <location>
        <begin position="1"/>
        <end position="72"/>
    </location>
</feature>
<dbReference type="SUPFAM" id="SSF47413">
    <property type="entry name" value="lambda repressor-like DNA-binding domains"/>
    <property type="match status" value="1"/>
</dbReference>
<feature type="compositionally biased region" description="Low complexity" evidence="1">
    <location>
        <begin position="292"/>
        <end position="313"/>
    </location>
</feature>
<dbReference type="CDD" id="cd00093">
    <property type="entry name" value="HTH_XRE"/>
    <property type="match status" value="1"/>
</dbReference>
<feature type="compositionally biased region" description="Low complexity" evidence="1">
    <location>
        <begin position="210"/>
        <end position="281"/>
    </location>
</feature>
<dbReference type="PANTHER" id="PTHR34475">
    <property type="match status" value="1"/>
</dbReference>
<organism evidence="3 4">
    <name type="scientific">Nisaea acidiphila</name>
    <dbReference type="NCBI Taxonomy" id="1862145"/>
    <lineage>
        <taxon>Bacteria</taxon>
        <taxon>Pseudomonadati</taxon>
        <taxon>Pseudomonadota</taxon>
        <taxon>Alphaproteobacteria</taxon>
        <taxon>Rhodospirillales</taxon>
        <taxon>Thalassobaculaceae</taxon>
        <taxon>Nisaea</taxon>
    </lineage>
</organism>
<keyword evidence="4" id="KW-1185">Reference proteome</keyword>
<dbReference type="Pfam" id="PF13413">
    <property type="entry name" value="HTH_25"/>
    <property type="match status" value="1"/>
</dbReference>
<dbReference type="EMBL" id="CP102480">
    <property type="protein sequence ID" value="UUX52208.1"/>
    <property type="molecule type" value="Genomic_DNA"/>
</dbReference>
<protein>
    <submittedName>
        <fullName evidence="3">DUF4115 domain-containing protein</fullName>
    </submittedName>
</protein>
<evidence type="ECO:0000259" key="2">
    <source>
        <dbReference type="PROSITE" id="PS50943"/>
    </source>
</evidence>